<dbReference type="CDD" id="cd01185">
    <property type="entry name" value="INTN1_C_like"/>
    <property type="match status" value="1"/>
</dbReference>
<dbReference type="GO" id="GO:0003677">
    <property type="term" value="F:DNA binding"/>
    <property type="evidence" value="ECO:0007669"/>
    <property type="project" value="UniProtKB-KW"/>
</dbReference>
<dbReference type="PANTHER" id="PTHR30349">
    <property type="entry name" value="PHAGE INTEGRASE-RELATED"/>
    <property type="match status" value="1"/>
</dbReference>
<dbReference type="Pfam" id="PF13102">
    <property type="entry name" value="Phage_int_SAM_5"/>
    <property type="match status" value="1"/>
</dbReference>
<dbReference type="PROSITE" id="PS51898">
    <property type="entry name" value="TYR_RECOMBINASE"/>
    <property type="match status" value="1"/>
</dbReference>
<dbReference type="Proteomes" id="UP000011058">
    <property type="component" value="Chromosome"/>
</dbReference>
<keyword evidence="2" id="KW-0238">DNA-binding</keyword>
<dbReference type="InterPro" id="IPR002104">
    <property type="entry name" value="Integrase_catalytic"/>
</dbReference>
<protein>
    <submittedName>
        <fullName evidence="5">Integrase/recombinase xerD-like protein</fullName>
    </submittedName>
</protein>
<dbReference type="InterPro" id="IPR013762">
    <property type="entry name" value="Integrase-like_cat_sf"/>
</dbReference>
<dbReference type="AlphaFoldDB" id="I0K6U1"/>
<evidence type="ECO:0000259" key="4">
    <source>
        <dbReference type="PROSITE" id="PS51898"/>
    </source>
</evidence>
<dbReference type="eggNOG" id="COG4974">
    <property type="taxonomic scope" value="Bacteria"/>
</dbReference>
<evidence type="ECO:0000256" key="2">
    <source>
        <dbReference type="ARBA" id="ARBA00023125"/>
    </source>
</evidence>
<evidence type="ECO:0000256" key="1">
    <source>
        <dbReference type="ARBA" id="ARBA00008857"/>
    </source>
</evidence>
<accession>I0K6U1</accession>
<comment type="similarity">
    <text evidence="1">Belongs to the 'phage' integrase family.</text>
</comment>
<dbReference type="PANTHER" id="PTHR30349:SF64">
    <property type="entry name" value="PROPHAGE INTEGRASE INTD-RELATED"/>
    <property type="match status" value="1"/>
</dbReference>
<organism evidence="5 6">
    <name type="scientific">Fibrella aestuarina BUZ 2</name>
    <dbReference type="NCBI Taxonomy" id="1166018"/>
    <lineage>
        <taxon>Bacteria</taxon>
        <taxon>Pseudomonadati</taxon>
        <taxon>Bacteroidota</taxon>
        <taxon>Cytophagia</taxon>
        <taxon>Cytophagales</taxon>
        <taxon>Spirosomataceae</taxon>
        <taxon>Fibrella</taxon>
    </lineage>
</organism>
<dbReference type="InterPro" id="IPR010998">
    <property type="entry name" value="Integrase_recombinase_N"/>
</dbReference>
<keyword evidence="3" id="KW-0233">DNA recombination</keyword>
<keyword evidence="6" id="KW-1185">Reference proteome</keyword>
<dbReference type="EMBL" id="HE796683">
    <property type="protein sequence ID" value="CCG99844.1"/>
    <property type="molecule type" value="Genomic_DNA"/>
</dbReference>
<sequence length="442" mass="50284">MSRVNGKVLTRLGRQYFINSLCKQSIMATLSLLLNTKIYSDGTRPLMLSLIVQKGANGTSWKRRTLCRLKPHQWDKARRLVIDHPEKRLLNAQVFDAFQQAEARLQELSRYEQPIDAQYVLFGGQTPVESAITLLAHGRGYVERLALLSQTRTAEKYNGHLNRLAQFLGQTHTGTQKDIALSQVTEKWLLEFSVWLGANGCKSPNTLQRRMAFMTTLLNDARKRGLMHHEPMAFLRFKEQRVVKLKLTNNQVEQLKDLDVRGKLRDARNTFLLQVYAYGARIGDAVNWKKTDLRYREGGAYLVYRTQKTGDILEVKLNRAALDILAEYNATPGPYLLPWLSRYVPTPGLSEPEAKAEWLSKTESATAQINVQLKELARLAGIEGKLTSHVARHTFATLADAKITDKRKISAALSHKRFATTEIYLSELRSEEVNDAMCAVWE</sequence>
<evidence type="ECO:0000256" key="3">
    <source>
        <dbReference type="ARBA" id="ARBA00023172"/>
    </source>
</evidence>
<evidence type="ECO:0000313" key="5">
    <source>
        <dbReference type="EMBL" id="CCG99844.1"/>
    </source>
</evidence>
<gene>
    <name evidence="5" type="primary">xerD</name>
    <name evidence="5" type="ORF">FAES_1834</name>
</gene>
<dbReference type="Gene3D" id="1.10.443.10">
    <property type="entry name" value="Intergrase catalytic core"/>
    <property type="match status" value="1"/>
</dbReference>
<evidence type="ECO:0000313" key="6">
    <source>
        <dbReference type="Proteomes" id="UP000011058"/>
    </source>
</evidence>
<dbReference type="KEGG" id="fae:FAES_1834"/>
<dbReference type="STRING" id="1166018.FAES_1834"/>
<dbReference type="InterPro" id="IPR011010">
    <property type="entry name" value="DNA_brk_join_enz"/>
</dbReference>
<dbReference type="GO" id="GO:0006310">
    <property type="term" value="P:DNA recombination"/>
    <property type="evidence" value="ECO:0007669"/>
    <property type="project" value="UniProtKB-KW"/>
</dbReference>
<dbReference type="InterPro" id="IPR025269">
    <property type="entry name" value="SAM-like_dom"/>
</dbReference>
<proteinExistence type="inferred from homology"/>
<dbReference type="Gene3D" id="1.10.150.130">
    <property type="match status" value="1"/>
</dbReference>
<reference evidence="5 6" key="1">
    <citation type="journal article" date="2012" name="J. Bacteriol.">
        <title>Genome Sequence of Fibrella aestuarina BUZ 2T, a Filamentous Marine Bacterium.</title>
        <authorList>
            <person name="Filippini M."/>
            <person name="Qi W."/>
            <person name="Blom J."/>
            <person name="Goesmann A."/>
            <person name="Smits T.H."/>
            <person name="Bagheri H.C."/>
        </authorList>
    </citation>
    <scope>NUCLEOTIDE SEQUENCE [LARGE SCALE GENOMIC DNA]</scope>
    <source>
        <strain evidence="6">BUZ 2T</strain>
    </source>
</reference>
<dbReference type="Pfam" id="PF00589">
    <property type="entry name" value="Phage_integrase"/>
    <property type="match status" value="1"/>
</dbReference>
<dbReference type="GO" id="GO:0015074">
    <property type="term" value="P:DNA integration"/>
    <property type="evidence" value="ECO:0007669"/>
    <property type="project" value="InterPro"/>
</dbReference>
<feature type="domain" description="Tyr recombinase" evidence="4">
    <location>
        <begin position="242"/>
        <end position="438"/>
    </location>
</feature>
<dbReference type="SUPFAM" id="SSF56349">
    <property type="entry name" value="DNA breaking-rejoining enzymes"/>
    <property type="match status" value="1"/>
</dbReference>
<name>I0K6U1_9BACT</name>
<dbReference type="InterPro" id="IPR050090">
    <property type="entry name" value="Tyrosine_recombinase_XerCD"/>
</dbReference>
<dbReference type="HOGENOM" id="CLU_033139_2_0_10"/>